<dbReference type="RefSeq" id="WP_248942658.1">
    <property type="nucleotide sequence ID" value="NZ_JAKIKS010000141.1"/>
</dbReference>
<feature type="compositionally biased region" description="Basic and acidic residues" evidence="1">
    <location>
        <begin position="1"/>
        <end position="10"/>
    </location>
</feature>
<gene>
    <name evidence="2" type="ORF">L2764_22985</name>
</gene>
<dbReference type="EMBL" id="JAKIKS010000141">
    <property type="protein sequence ID" value="MCL1127264.1"/>
    <property type="molecule type" value="Genomic_DNA"/>
</dbReference>
<feature type="compositionally biased region" description="Gly residues" evidence="1">
    <location>
        <begin position="11"/>
        <end position="22"/>
    </location>
</feature>
<reference evidence="2 3" key="1">
    <citation type="submission" date="2022-01" db="EMBL/GenBank/DDBJ databases">
        <title>Whole genome-based taxonomy of the Shewanellaceae.</title>
        <authorList>
            <person name="Martin-Rodriguez A.J."/>
        </authorList>
    </citation>
    <scope>NUCLEOTIDE SEQUENCE [LARGE SCALE GENOMIC DNA]</scope>
    <source>
        <strain evidence="2 3">DSM 17177</strain>
    </source>
</reference>
<proteinExistence type="predicted"/>
<sequence>MESYFQEDHSGGGAGLTNGGGMESSFTADNFNKSSCIGCHRLSATTPQFVDHPDDFWYTDYSSVFFKAQKHANTTTHKKQRHQSNQLKPPNKKDAT</sequence>
<protein>
    <recommendedName>
        <fullName evidence="4">Cytochrome C</fullName>
    </recommendedName>
</protein>
<evidence type="ECO:0000313" key="2">
    <source>
        <dbReference type="EMBL" id="MCL1127264.1"/>
    </source>
</evidence>
<comment type="caution">
    <text evidence="2">The sequence shown here is derived from an EMBL/GenBank/DDBJ whole genome shotgun (WGS) entry which is preliminary data.</text>
</comment>
<dbReference type="Proteomes" id="UP001203423">
    <property type="component" value="Unassembled WGS sequence"/>
</dbReference>
<accession>A0ABT0LHT8</accession>
<keyword evidence="3" id="KW-1185">Reference proteome</keyword>
<evidence type="ECO:0000256" key="1">
    <source>
        <dbReference type="SAM" id="MobiDB-lite"/>
    </source>
</evidence>
<organism evidence="2 3">
    <name type="scientific">Shewanella surugensis</name>
    <dbReference type="NCBI Taxonomy" id="212020"/>
    <lineage>
        <taxon>Bacteria</taxon>
        <taxon>Pseudomonadati</taxon>
        <taxon>Pseudomonadota</taxon>
        <taxon>Gammaproteobacteria</taxon>
        <taxon>Alteromonadales</taxon>
        <taxon>Shewanellaceae</taxon>
        <taxon>Shewanella</taxon>
    </lineage>
</organism>
<evidence type="ECO:0000313" key="3">
    <source>
        <dbReference type="Proteomes" id="UP001203423"/>
    </source>
</evidence>
<evidence type="ECO:0008006" key="4">
    <source>
        <dbReference type="Google" id="ProtNLM"/>
    </source>
</evidence>
<feature type="region of interest" description="Disordered" evidence="1">
    <location>
        <begin position="72"/>
        <end position="96"/>
    </location>
</feature>
<feature type="region of interest" description="Disordered" evidence="1">
    <location>
        <begin position="1"/>
        <end position="24"/>
    </location>
</feature>
<name>A0ABT0LHT8_9GAMM</name>